<evidence type="ECO:0000313" key="1">
    <source>
        <dbReference type="EMBL" id="MFB9779706.1"/>
    </source>
</evidence>
<dbReference type="EMBL" id="JBHMAS010000017">
    <property type="protein sequence ID" value="MFB9779706.1"/>
    <property type="molecule type" value="Genomic_DNA"/>
</dbReference>
<keyword evidence="2" id="KW-1185">Reference proteome</keyword>
<evidence type="ECO:0008006" key="3">
    <source>
        <dbReference type="Google" id="ProtNLM"/>
    </source>
</evidence>
<accession>A0ABV5XBB6</accession>
<comment type="caution">
    <text evidence="1">The sequence shown here is derived from an EMBL/GenBank/DDBJ whole genome shotgun (WGS) entry which is preliminary data.</text>
</comment>
<dbReference type="RefSeq" id="WP_064114085.1">
    <property type="nucleotide sequence ID" value="NZ_JBHMAS010000017.1"/>
</dbReference>
<sequence length="269" mass="27514">MAEPPGGIVPTFASVSKAEKLEQLRRKMASIPARSDGTEPATSSVVLRPVDEREPTPIVATAQSTLRMLPVPAPIGDLLPRGGLARGTVVSVDGAASVLIGLLATVTAAGGHVAVIGMPGLGLLAFHEQGGDLAKVALVPQPKDAAIDCAAILLEGFDVVVLGLSGGAVTPSRGRAVAARARSKGSLLIVTEGQWDGPDLRILSRVSGYTGLSAGRGRVTGVRLDVAAVGKGFQQRTGSLEIRDESGQLCWATLDDSTRAATPPLRVAQ</sequence>
<name>A0ABV5XBB6_9NOCA</name>
<organism evidence="1 2">
    <name type="scientific">Rhodococcus baikonurensis</name>
    <dbReference type="NCBI Taxonomy" id="172041"/>
    <lineage>
        <taxon>Bacteria</taxon>
        <taxon>Bacillati</taxon>
        <taxon>Actinomycetota</taxon>
        <taxon>Actinomycetes</taxon>
        <taxon>Mycobacteriales</taxon>
        <taxon>Nocardiaceae</taxon>
        <taxon>Rhodococcus</taxon>
        <taxon>Rhodococcus erythropolis group</taxon>
    </lineage>
</organism>
<protein>
    <recommendedName>
        <fullName evidence="3">Protein RecA</fullName>
    </recommendedName>
</protein>
<gene>
    <name evidence="1" type="ORF">ACFFQ6_08445</name>
</gene>
<proteinExistence type="predicted"/>
<evidence type="ECO:0000313" key="2">
    <source>
        <dbReference type="Proteomes" id="UP001589587"/>
    </source>
</evidence>
<dbReference type="Proteomes" id="UP001589587">
    <property type="component" value="Unassembled WGS sequence"/>
</dbReference>
<reference evidence="1 2" key="1">
    <citation type="submission" date="2024-09" db="EMBL/GenBank/DDBJ databases">
        <authorList>
            <person name="Sun Q."/>
            <person name="Mori K."/>
        </authorList>
    </citation>
    <scope>NUCLEOTIDE SEQUENCE [LARGE SCALE GENOMIC DNA]</scope>
    <source>
        <strain evidence="1 2">JCM 11411</strain>
    </source>
</reference>